<proteinExistence type="predicted"/>
<accession>A0A2H0TJX7</accession>
<sequence>MKEVYLYKKLADKKVQCQNCAHYCLISPGKRGICGVRENIDGKLYALNYGKAIACY</sequence>
<evidence type="ECO:0000313" key="1">
    <source>
        <dbReference type="EMBL" id="PIR71827.1"/>
    </source>
</evidence>
<dbReference type="Proteomes" id="UP000228909">
    <property type="component" value="Unassembled WGS sequence"/>
</dbReference>
<feature type="non-terminal residue" evidence="1">
    <location>
        <position position="56"/>
    </location>
</feature>
<name>A0A2H0TJX7_9BACT</name>
<organism evidence="1 2">
    <name type="scientific">Candidatus Nealsonbacteria bacterium CG10_big_fil_rev_8_21_14_0_10_37_25</name>
    <dbReference type="NCBI Taxonomy" id="1974711"/>
    <lineage>
        <taxon>Bacteria</taxon>
        <taxon>Candidatus Nealsoniibacteriota</taxon>
    </lineage>
</organism>
<dbReference type="EMBL" id="PFCK01000013">
    <property type="protein sequence ID" value="PIR71827.1"/>
    <property type="molecule type" value="Genomic_DNA"/>
</dbReference>
<reference evidence="2" key="1">
    <citation type="submission" date="2017-09" db="EMBL/GenBank/DDBJ databases">
        <title>Depth-based differentiation of microbial function through sediment-hosted aquifers and enrichment of novel symbionts in the deep terrestrial subsurface.</title>
        <authorList>
            <person name="Probst A.J."/>
            <person name="Ladd B."/>
            <person name="Jarett J.K."/>
            <person name="Geller-Mcgrath D.E."/>
            <person name="Sieber C.M.K."/>
            <person name="Emerson J.B."/>
            <person name="Anantharaman K."/>
            <person name="Thomas B.C."/>
            <person name="Malmstrom R."/>
            <person name="Stieglmeier M."/>
            <person name="Klingl A."/>
            <person name="Woyke T."/>
            <person name="Ryan C.M."/>
            <person name="Banfield J.F."/>
        </authorList>
    </citation>
    <scope>NUCLEOTIDE SEQUENCE [LARGE SCALE GENOMIC DNA]</scope>
</reference>
<evidence type="ECO:0000313" key="2">
    <source>
        <dbReference type="Proteomes" id="UP000228909"/>
    </source>
</evidence>
<dbReference type="AlphaFoldDB" id="A0A2H0TJX7"/>
<comment type="caution">
    <text evidence="1">The sequence shown here is derived from an EMBL/GenBank/DDBJ whole genome shotgun (WGS) entry which is preliminary data.</text>
</comment>
<gene>
    <name evidence="1" type="ORF">COU43_00380</name>
</gene>
<protein>
    <submittedName>
        <fullName evidence="1">AmmeMemoRadiSam system radical SAM enzyme</fullName>
    </submittedName>
</protein>